<gene>
    <name evidence="1" type="ORF">AB0I59_18035</name>
</gene>
<proteinExistence type="predicted"/>
<reference evidence="1 2" key="1">
    <citation type="submission" date="2024-06" db="EMBL/GenBank/DDBJ databases">
        <title>The Natural Products Discovery Center: Release of the First 8490 Sequenced Strains for Exploring Actinobacteria Biosynthetic Diversity.</title>
        <authorList>
            <person name="Kalkreuter E."/>
            <person name="Kautsar S.A."/>
            <person name="Yang D."/>
            <person name="Bader C.D."/>
            <person name="Teijaro C.N."/>
            <person name="Fluegel L."/>
            <person name="Davis C.M."/>
            <person name="Simpson J.R."/>
            <person name="Lauterbach L."/>
            <person name="Steele A.D."/>
            <person name="Gui C."/>
            <person name="Meng S."/>
            <person name="Li G."/>
            <person name="Viehrig K."/>
            <person name="Ye F."/>
            <person name="Su P."/>
            <person name="Kiefer A.F."/>
            <person name="Nichols A."/>
            <person name="Cepeda A.J."/>
            <person name="Yan W."/>
            <person name="Fan B."/>
            <person name="Jiang Y."/>
            <person name="Adhikari A."/>
            <person name="Zheng C.-J."/>
            <person name="Schuster L."/>
            <person name="Cowan T.M."/>
            <person name="Smanski M.J."/>
            <person name="Chevrette M.G."/>
            <person name="De Carvalho L.P.S."/>
            <person name="Shen B."/>
        </authorList>
    </citation>
    <scope>NUCLEOTIDE SEQUENCE [LARGE SCALE GENOMIC DNA]</scope>
    <source>
        <strain evidence="1 2">NPDC050100</strain>
    </source>
</reference>
<protein>
    <recommendedName>
        <fullName evidence="3">ESX secretion-associated protein EspG</fullName>
    </recommendedName>
</protein>
<evidence type="ECO:0008006" key="3">
    <source>
        <dbReference type="Google" id="ProtNLM"/>
    </source>
</evidence>
<dbReference type="RefSeq" id="WP_228640078.1">
    <property type="nucleotide sequence ID" value="NZ_JBFALK010000009.1"/>
</dbReference>
<dbReference type="Proteomes" id="UP001551675">
    <property type="component" value="Unassembled WGS sequence"/>
</dbReference>
<dbReference type="EMBL" id="JBFALK010000009">
    <property type="protein sequence ID" value="MEV0970538.1"/>
    <property type="molecule type" value="Genomic_DNA"/>
</dbReference>
<evidence type="ECO:0000313" key="1">
    <source>
        <dbReference type="EMBL" id="MEV0970538.1"/>
    </source>
</evidence>
<name>A0ABV3GG20_MICGL</name>
<comment type="caution">
    <text evidence="1">The sequence shown here is derived from an EMBL/GenBank/DDBJ whole genome shotgun (WGS) entry which is preliminary data.</text>
</comment>
<accession>A0ABV3GG20</accession>
<keyword evidence="2" id="KW-1185">Reference proteome</keyword>
<sequence>MGLLRRLRGRKRPDLPAPRSVEDVDLDSLLALVAETMGFTCVFAPDGGSLTMGSPPLGDGHDTRPGQVRVVNLVGLRREAARRSREDWPMLVSEHLAHAVSGEPFDACNLAPIRPLLRTRVRAADDPAIPDPSRIIGRHLSADLIEVLTIGARPVRPEEAFCWPIPPAEALDVAVANALADERPAVSRIDLGGVRAGLLSAPSAAAHLRSLERYVPVPDDGMLVALPHPGVVALHPVDGIGVVRAIERLRIFAQREYDERHDGLSPHVYWWHIDAGHGWRLTRIQADVVAQDGQTRLVIAPPPEFARLLARIANRARP</sequence>
<evidence type="ECO:0000313" key="2">
    <source>
        <dbReference type="Proteomes" id="UP001551675"/>
    </source>
</evidence>
<organism evidence="1 2">
    <name type="scientific">Microtetraspora glauca</name>
    <dbReference type="NCBI Taxonomy" id="1996"/>
    <lineage>
        <taxon>Bacteria</taxon>
        <taxon>Bacillati</taxon>
        <taxon>Actinomycetota</taxon>
        <taxon>Actinomycetes</taxon>
        <taxon>Streptosporangiales</taxon>
        <taxon>Streptosporangiaceae</taxon>
        <taxon>Microtetraspora</taxon>
    </lineage>
</organism>